<organism evidence="2 3">
    <name type="scientific">Coprinellus micaceus</name>
    <name type="common">Glistening ink-cap mushroom</name>
    <name type="synonym">Coprinus micaceus</name>
    <dbReference type="NCBI Taxonomy" id="71717"/>
    <lineage>
        <taxon>Eukaryota</taxon>
        <taxon>Fungi</taxon>
        <taxon>Dikarya</taxon>
        <taxon>Basidiomycota</taxon>
        <taxon>Agaricomycotina</taxon>
        <taxon>Agaricomycetes</taxon>
        <taxon>Agaricomycetidae</taxon>
        <taxon>Agaricales</taxon>
        <taxon>Agaricineae</taxon>
        <taxon>Psathyrellaceae</taxon>
        <taxon>Coprinellus</taxon>
    </lineage>
</organism>
<dbReference type="STRING" id="71717.A0A4Y7T9J7"/>
<comment type="caution">
    <text evidence="2">The sequence shown here is derived from an EMBL/GenBank/DDBJ whole genome shotgun (WGS) entry which is preliminary data.</text>
</comment>
<sequence length="253" mass="27286">MFNDVFGPMPQPPVPRESFTEGAEEPFEAMEIEEIIPTDYGAFVLQALLVMKKGKQRVQPTAGPSTSTPTPKSEPKPAEPSASTSPQKKRKRGEEEPPAAQPSSSLSSPPGSSSRPPPTPPSASIPQTAPSSSQPPSESSSSGSSIDQNVIRQSLRLASSFLLTDSTLNGDLGLQTWATGLGRLIEIILSLHRSDTLEVETMREAALALHECWIAGGAFPGLEDSRNRIREDGQKLQKLLDDPNRNVYKGQRF</sequence>
<dbReference type="Proteomes" id="UP000298030">
    <property type="component" value="Unassembled WGS sequence"/>
</dbReference>
<feature type="compositionally biased region" description="Low complexity" evidence="1">
    <location>
        <begin position="101"/>
        <end position="114"/>
    </location>
</feature>
<evidence type="ECO:0000313" key="2">
    <source>
        <dbReference type="EMBL" id="TEB30272.1"/>
    </source>
</evidence>
<gene>
    <name evidence="2" type="ORF">FA13DRAFT_1792723</name>
</gene>
<accession>A0A4Y7T9J7</accession>
<feature type="compositionally biased region" description="Low complexity" evidence="1">
    <location>
        <begin position="124"/>
        <end position="145"/>
    </location>
</feature>
<feature type="compositionally biased region" description="Low complexity" evidence="1">
    <location>
        <begin position="60"/>
        <end position="71"/>
    </location>
</feature>
<protein>
    <submittedName>
        <fullName evidence="2">Uncharacterized protein</fullName>
    </submittedName>
</protein>
<feature type="region of interest" description="Disordered" evidence="1">
    <location>
        <begin position="1"/>
        <end position="24"/>
    </location>
</feature>
<keyword evidence="3" id="KW-1185">Reference proteome</keyword>
<feature type="region of interest" description="Disordered" evidence="1">
    <location>
        <begin position="54"/>
        <end position="147"/>
    </location>
</feature>
<name>A0A4Y7T9J7_COPMI</name>
<proteinExistence type="predicted"/>
<evidence type="ECO:0000256" key="1">
    <source>
        <dbReference type="SAM" id="MobiDB-lite"/>
    </source>
</evidence>
<dbReference type="AlphaFoldDB" id="A0A4Y7T9J7"/>
<evidence type="ECO:0000313" key="3">
    <source>
        <dbReference type="Proteomes" id="UP000298030"/>
    </source>
</evidence>
<reference evidence="2 3" key="1">
    <citation type="journal article" date="2019" name="Nat. Ecol. Evol.">
        <title>Megaphylogeny resolves global patterns of mushroom evolution.</title>
        <authorList>
            <person name="Varga T."/>
            <person name="Krizsan K."/>
            <person name="Foldi C."/>
            <person name="Dima B."/>
            <person name="Sanchez-Garcia M."/>
            <person name="Sanchez-Ramirez S."/>
            <person name="Szollosi G.J."/>
            <person name="Szarkandi J.G."/>
            <person name="Papp V."/>
            <person name="Albert L."/>
            <person name="Andreopoulos W."/>
            <person name="Angelini C."/>
            <person name="Antonin V."/>
            <person name="Barry K.W."/>
            <person name="Bougher N.L."/>
            <person name="Buchanan P."/>
            <person name="Buyck B."/>
            <person name="Bense V."/>
            <person name="Catcheside P."/>
            <person name="Chovatia M."/>
            <person name="Cooper J."/>
            <person name="Damon W."/>
            <person name="Desjardin D."/>
            <person name="Finy P."/>
            <person name="Geml J."/>
            <person name="Haridas S."/>
            <person name="Hughes K."/>
            <person name="Justo A."/>
            <person name="Karasinski D."/>
            <person name="Kautmanova I."/>
            <person name="Kiss B."/>
            <person name="Kocsube S."/>
            <person name="Kotiranta H."/>
            <person name="LaButti K.M."/>
            <person name="Lechner B.E."/>
            <person name="Liimatainen K."/>
            <person name="Lipzen A."/>
            <person name="Lukacs Z."/>
            <person name="Mihaltcheva S."/>
            <person name="Morgado L.N."/>
            <person name="Niskanen T."/>
            <person name="Noordeloos M.E."/>
            <person name="Ohm R.A."/>
            <person name="Ortiz-Santana B."/>
            <person name="Ovrebo C."/>
            <person name="Racz N."/>
            <person name="Riley R."/>
            <person name="Savchenko A."/>
            <person name="Shiryaev A."/>
            <person name="Soop K."/>
            <person name="Spirin V."/>
            <person name="Szebenyi C."/>
            <person name="Tomsovsky M."/>
            <person name="Tulloss R.E."/>
            <person name="Uehling J."/>
            <person name="Grigoriev I.V."/>
            <person name="Vagvolgyi C."/>
            <person name="Papp T."/>
            <person name="Martin F.M."/>
            <person name="Miettinen O."/>
            <person name="Hibbett D.S."/>
            <person name="Nagy L.G."/>
        </authorList>
    </citation>
    <scope>NUCLEOTIDE SEQUENCE [LARGE SCALE GENOMIC DNA]</scope>
    <source>
        <strain evidence="2 3">FP101781</strain>
    </source>
</reference>
<dbReference type="EMBL" id="QPFP01000024">
    <property type="protein sequence ID" value="TEB30272.1"/>
    <property type="molecule type" value="Genomic_DNA"/>
</dbReference>
<dbReference type="OrthoDB" id="3358904at2759"/>